<sequence>MGLQEKKAIQSIKDQYMDDLQKELNEIVGKELPIEIEWDSFSNDADAIKFIPGVAVRRPIDAFRDICSDNMGKEAVQEAINQLSIVNIEKENAEANKSMELKGGVFTIKASFGGHYSGFFNDTQMKEYLENNL</sequence>
<dbReference type="Proteomes" id="UP000636010">
    <property type="component" value="Unassembled WGS sequence"/>
</dbReference>
<dbReference type="EMBL" id="PYVU01000009">
    <property type="protein sequence ID" value="PTB97640.1"/>
    <property type="molecule type" value="Genomic_DNA"/>
</dbReference>
<comment type="caution">
    <text evidence="2">The sequence shown here is derived from an EMBL/GenBank/DDBJ whole genome shotgun (WGS) entry which is preliminary data.</text>
</comment>
<reference evidence="2 3" key="2">
    <citation type="submission" date="2018-03" db="EMBL/GenBank/DDBJ databases">
        <title>Cross-interface Injection: A General Nanoliter Liquid Handling Method Applied to Single Cells Genome Amplification Automated Nanoliter Liquid Handling Applied to Single Cell Multiple Displacement Amplification.</title>
        <authorList>
            <person name="Yun J."/>
            <person name="Xu P."/>
            <person name="Xu J."/>
            <person name="Dai X."/>
            <person name="Wang Y."/>
            <person name="Zheng X."/>
            <person name="Cao C."/>
            <person name="Yi Q."/>
            <person name="Zhu Y."/>
            <person name="Wang L."/>
            <person name="Dong Z."/>
            <person name="Huang Y."/>
            <person name="Huang L."/>
            <person name="Du W."/>
        </authorList>
    </citation>
    <scope>NUCLEOTIDE SEQUENCE [LARGE SCALE GENOMIC DNA]</scope>
    <source>
        <strain evidence="2 3">Z-D1-2</strain>
    </source>
</reference>
<accession>A0A2T4DV10</accession>
<keyword evidence="4" id="KW-1185">Reference proteome</keyword>
<reference evidence="1" key="1">
    <citation type="journal article" date="2014" name="Int. J. Syst. Evol. Microbiol.">
        <title>Complete genome of a new Firmicutes species belonging to the dominant human colonic microbiota ('Ruminococcus bicirculans') reveals two chromosomes and a selective capacity to utilize plant glucans.</title>
        <authorList>
            <consortium name="NISC Comparative Sequencing Program"/>
            <person name="Wegmann U."/>
            <person name="Louis P."/>
            <person name="Goesmann A."/>
            <person name="Henrissat B."/>
            <person name="Duncan S.H."/>
            <person name="Flint H.J."/>
        </authorList>
    </citation>
    <scope>NUCLEOTIDE SEQUENCE</scope>
    <source>
        <strain evidence="1">CGMCC 1.10832</strain>
    </source>
</reference>
<dbReference type="EMBL" id="BMEC01000002">
    <property type="protein sequence ID" value="GGC24078.1"/>
    <property type="molecule type" value="Genomic_DNA"/>
</dbReference>
<reference evidence="4" key="3">
    <citation type="journal article" date="2019" name="Int. J. Syst. Evol. Microbiol.">
        <title>The Global Catalogue of Microorganisms (GCM) 10K type strain sequencing project: providing services to taxonomists for standard genome sequencing and annotation.</title>
        <authorList>
            <consortium name="The Broad Institute Genomics Platform"/>
            <consortium name="The Broad Institute Genome Sequencing Center for Infectious Disease"/>
            <person name="Wu L."/>
            <person name="Ma J."/>
        </authorList>
    </citation>
    <scope>NUCLEOTIDE SEQUENCE [LARGE SCALE GENOMIC DNA]</scope>
    <source>
        <strain evidence="4">CGMCC 1.10832</strain>
    </source>
</reference>
<proteinExistence type="predicted"/>
<reference evidence="1" key="4">
    <citation type="submission" date="2024-05" db="EMBL/GenBank/DDBJ databases">
        <authorList>
            <person name="Sun Q."/>
            <person name="Zhou Y."/>
        </authorList>
    </citation>
    <scope>NUCLEOTIDE SEQUENCE</scope>
    <source>
        <strain evidence="1">CGMCC 1.10832</strain>
    </source>
</reference>
<organism evidence="2 3">
    <name type="scientific">Marivirga lumbricoides</name>
    <dbReference type="NCBI Taxonomy" id="1046115"/>
    <lineage>
        <taxon>Bacteria</taxon>
        <taxon>Pseudomonadati</taxon>
        <taxon>Bacteroidota</taxon>
        <taxon>Cytophagia</taxon>
        <taxon>Cytophagales</taxon>
        <taxon>Marivirgaceae</taxon>
        <taxon>Marivirga</taxon>
    </lineage>
</organism>
<dbReference type="AlphaFoldDB" id="A0A2T4DV10"/>
<evidence type="ECO:0000313" key="2">
    <source>
        <dbReference type="EMBL" id="PTB97640.1"/>
    </source>
</evidence>
<gene>
    <name evidence="2" type="ORF">C9994_02045</name>
    <name evidence="1" type="ORF">GCM10011506_06630</name>
</gene>
<evidence type="ECO:0000313" key="3">
    <source>
        <dbReference type="Proteomes" id="UP000240608"/>
    </source>
</evidence>
<dbReference type="Proteomes" id="UP000240608">
    <property type="component" value="Unassembled WGS sequence"/>
</dbReference>
<evidence type="ECO:0000313" key="1">
    <source>
        <dbReference type="EMBL" id="GGC24078.1"/>
    </source>
</evidence>
<protein>
    <submittedName>
        <fullName evidence="2">Uncharacterized protein</fullName>
    </submittedName>
</protein>
<evidence type="ECO:0000313" key="4">
    <source>
        <dbReference type="Proteomes" id="UP000636010"/>
    </source>
</evidence>
<name>A0A2T4DV10_9BACT</name>
<dbReference type="RefSeq" id="WP_188460388.1">
    <property type="nucleotide sequence ID" value="NZ_BAABHU010000002.1"/>
</dbReference>